<dbReference type="InParanoid" id="L5JSF8"/>
<reference evidence="2" key="1">
    <citation type="journal article" date="2013" name="Science">
        <title>Comparative analysis of bat genomes provides insight into the evolution of flight and immunity.</title>
        <authorList>
            <person name="Zhang G."/>
            <person name="Cowled C."/>
            <person name="Shi Z."/>
            <person name="Huang Z."/>
            <person name="Bishop-Lilly K.A."/>
            <person name="Fang X."/>
            <person name="Wynne J.W."/>
            <person name="Xiong Z."/>
            <person name="Baker M.L."/>
            <person name="Zhao W."/>
            <person name="Tachedjian M."/>
            <person name="Zhu Y."/>
            <person name="Zhou P."/>
            <person name="Jiang X."/>
            <person name="Ng J."/>
            <person name="Yang L."/>
            <person name="Wu L."/>
            <person name="Xiao J."/>
            <person name="Feng Y."/>
            <person name="Chen Y."/>
            <person name="Sun X."/>
            <person name="Zhang Y."/>
            <person name="Marsh G.A."/>
            <person name="Crameri G."/>
            <person name="Broder C.C."/>
            <person name="Frey K.G."/>
            <person name="Wang L.F."/>
            <person name="Wang J."/>
        </authorList>
    </citation>
    <scope>NUCLEOTIDE SEQUENCE [LARGE SCALE GENOMIC DNA]</scope>
</reference>
<evidence type="ECO:0000313" key="1">
    <source>
        <dbReference type="EMBL" id="ELK01701.1"/>
    </source>
</evidence>
<keyword evidence="2" id="KW-1185">Reference proteome</keyword>
<protein>
    <submittedName>
        <fullName evidence="1">Uncharacterized protein</fullName>
    </submittedName>
</protein>
<evidence type="ECO:0000313" key="2">
    <source>
        <dbReference type="Proteomes" id="UP000010552"/>
    </source>
</evidence>
<accession>L5JSF8</accession>
<sequence>MAKLPKDKLMSTFSHKAHPNRVMHTLTHSSTTALASKTRSQMLKQHPTGVPYQSKQSGKIYDKEDAGSLPMCWNKTVTRIFSLVLVGARCSQL</sequence>
<gene>
    <name evidence="1" type="ORF">PAL_GLEAN10019765</name>
</gene>
<dbReference type="AlphaFoldDB" id="L5JSF8"/>
<name>L5JSF8_PTEAL</name>
<dbReference type="Proteomes" id="UP000010552">
    <property type="component" value="Unassembled WGS sequence"/>
</dbReference>
<dbReference type="EMBL" id="KB031150">
    <property type="protein sequence ID" value="ELK01701.1"/>
    <property type="molecule type" value="Genomic_DNA"/>
</dbReference>
<organism evidence="1 2">
    <name type="scientific">Pteropus alecto</name>
    <name type="common">Black flying fox</name>
    <dbReference type="NCBI Taxonomy" id="9402"/>
    <lineage>
        <taxon>Eukaryota</taxon>
        <taxon>Metazoa</taxon>
        <taxon>Chordata</taxon>
        <taxon>Craniata</taxon>
        <taxon>Vertebrata</taxon>
        <taxon>Euteleostomi</taxon>
        <taxon>Mammalia</taxon>
        <taxon>Eutheria</taxon>
        <taxon>Laurasiatheria</taxon>
        <taxon>Chiroptera</taxon>
        <taxon>Yinpterochiroptera</taxon>
        <taxon>Pteropodoidea</taxon>
        <taxon>Pteropodidae</taxon>
        <taxon>Pteropodinae</taxon>
        <taxon>Pteropus</taxon>
    </lineage>
</organism>
<proteinExistence type="predicted"/>